<keyword evidence="5" id="KW-0862">Zinc</keyword>
<dbReference type="EMBL" id="JAXCGZ010004057">
    <property type="protein sequence ID" value="KAK7082363.1"/>
    <property type="molecule type" value="Genomic_DNA"/>
</dbReference>
<evidence type="ECO:0000256" key="3">
    <source>
        <dbReference type="ARBA" id="ARBA00022771"/>
    </source>
</evidence>
<evidence type="ECO:0000256" key="4">
    <source>
        <dbReference type="ARBA" id="ARBA00022786"/>
    </source>
</evidence>
<dbReference type="GO" id="GO:0043130">
    <property type="term" value="F:ubiquitin binding"/>
    <property type="evidence" value="ECO:0007669"/>
    <property type="project" value="TreeGrafter"/>
</dbReference>
<dbReference type="InterPro" id="IPR051628">
    <property type="entry name" value="LUBAC_E3_Ligases"/>
</dbReference>
<gene>
    <name evidence="6" type="primary">RBCK1</name>
    <name evidence="6" type="ORF">SK128_024810</name>
</gene>
<dbReference type="PANTHER" id="PTHR22770">
    <property type="entry name" value="UBIQUITIN CONJUGATING ENZYME 7 INTERACTING PROTEIN-RELATED"/>
    <property type="match status" value="1"/>
</dbReference>
<dbReference type="AlphaFoldDB" id="A0AAN8XLY4"/>
<protein>
    <submittedName>
        <fullName evidence="6">RanBP-type and C3HC4-type zinc finger-containing protein 1</fullName>
        <ecNumber evidence="6">2.3.2.31</ecNumber>
    </submittedName>
</protein>
<name>A0AAN8XLY4_HALRR</name>
<dbReference type="GO" id="GO:0008270">
    <property type="term" value="F:zinc ion binding"/>
    <property type="evidence" value="ECO:0007669"/>
    <property type="project" value="UniProtKB-KW"/>
</dbReference>
<accession>A0AAN8XLY4</accession>
<dbReference type="PANTHER" id="PTHR22770:SF13">
    <property type="entry name" value="RING-TYPE DOMAIN-CONTAINING PROTEIN"/>
    <property type="match status" value="1"/>
</dbReference>
<comment type="pathway">
    <text evidence="1">Protein modification; protein ubiquitination.</text>
</comment>
<keyword evidence="2" id="KW-0479">Metal-binding</keyword>
<dbReference type="GO" id="GO:0043161">
    <property type="term" value="P:proteasome-mediated ubiquitin-dependent protein catabolic process"/>
    <property type="evidence" value="ECO:0007669"/>
    <property type="project" value="TreeGrafter"/>
</dbReference>
<evidence type="ECO:0000313" key="7">
    <source>
        <dbReference type="Proteomes" id="UP001381693"/>
    </source>
</evidence>
<dbReference type="GO" id="GO:0061630">
    <property type="term" value="F:ubiquitin protein ligase activity"/>
    <property type="evidence" value="ECO:0007669"/>
    <property type="project" value="UniProtKB-EC"/>
</dbReference>
<dbReference type="Proteomes" id="UP001381693">
    <property type="component" value="Unassembled WGS sequence"/>
</dbReference>
<evidence type="ECO:0000256" key="5">
    <source>
        <dbReference type="ARBA" id="ARBA00022833"/>
    </source>
</evidence>
<organism evidence="6 7">
    <name type="scientific">Halocaridina rubra</name>
    <name type="common">Hawaiian red shrimp</name>
    <dbReference type="NCBI Taxonomy" id="373956"/>
    <lineage>
        <taxon>Eukaryota</taxon>
        <taxon>Metazoa</taxon>
        <taxon>Ecdysozoa</taxon>
        <taxon>Arthropoda</taxon>
        <taxon>Crustacea</taxon>
        <taxon>Multicrustacea</taxon>
        <taxon>Malacostraca</taxon>
        <taxon>Eumalacostraca</taxon>
        <taxon>Eucarida</taxon>
        <taxon>Decapoda</taxon>
        <taxon>Pleocyemata</taxon>
        <taxon>Caridea</taxon>
        <taxon>Atyoidea</taxon>
        <taxon>Atyidae</taxon>
        <taxon>Halocaridina</taxon>
    </lineage>
</organism>
<dbReference type="SUPFAM" id="SSF57850">
    <property type="entry name" value="RING/U-box"/>
    <property type="match status" value="1"/>
</dbReference>
<dbReference type="GO" id="GO:0097039">
    <property type="term" value="P:protein linear polyubiquitination"/>
    <property type="evidence" value="ECO:0007669"/>
    <property type="project" value="TreeGrafter"/>
</dbReference>
<keyword evidence="3" id="KW-0863">Zinc-finger</keyword>
<keyword evidence="6" id="KW-0012">Acyltransferase</keyword>
<reference evidence="6 7" key="1">
    <citation type="submission" date="2023-11" db="EMBL/GenBank/DDBJ databases">
        <title>Halocaridina rubra genome assembly.</title>
        <authorList>
            <person name="Smith C."/>
        </authorList>
    </citation>
    <scope>NUCLEOTIDE SEQUENCE [LARGE SCALE GENOMIC DNA]</scope>
    <source>
        <strain evidence="6">EP-1</strain>
        <tissue evidence="6">Whole</tissue>
    </source>
</reference>
<evidence type="ECO:0000256" key="1">
    <source>
        <dbReference type="ARBA" id="ARBA00004906"/>
    </source>
</evidence>
<dbReference type="GO" id="GO:0071797">
    <property type="term" value="C:LUBAC complex"/>
    <property type="evidence" value="ECO:0007669"/>
    <property type="project" value="TreeGrafter"/>
</dbReference>
<dbReference type="CDD" id="cd20345">
    <property type="entry name" value="BRcat_RBR_HOIL1"/>
    <property type="match status" value="1"/>
</dbReference>
<sequence length="230" mass="25481">MSPKPSGDSSDGSATKKGEAIIMETKIEIVNSFEKGETTTHIGRTLRLAHTTMAMIKTKITSMSTDCLSNAVKYSETAEVKCPYRDNQYSCDFSLQDREIKALLSPQAYEKHLNKSVKQAEGAMHNVFHCKTPDCPGFCQYEDNVNFFHCDVCKNLNCLTCQAQHEGKTCQEYQDDLAQKVDEAAMKTKKFFDVSVYLANSVMVSYIWNTKGILVPASTQTGMVGVGGLP</sequence>
<keyword evidence="6" id="KW-0808">Transferase</keyword>
<keyword evidence="7" id="KW-1185">Reference proteome</keyword>
<comment type="caution">
    <text evidence="6">The sequence shown here is derived from an EMBL/GenBank/DDBJ whole genome shotgun (WGS) entry which is preliminary data.</text>
</comment>
<dbReference type="EC" id="2.3.2.31" evidence="6"/>
<evidence type="ECO:0000313" key="6">
    <source>
        <dbReference type="EMBL" id="KAK7082363.1"/>
    </source>
</evidence>
<dbReference type="InterPro" id="IPR047558">
    <property type="entry name" value="BRcat_RBR_HOIL1"/>
</dbReference>
<proteinExistence type="predicted"/>
<evidence type="ECO:0000256" key="2">
    <source>
        <dbReference type="ARBA" id="ARBA00022723"/>
    </source>
</evidence>
<keyword evidence="4" id="KW-0833">Ubl conjugation pathway</keyword>